<keyword evidence="3" id="KW-0472">Membrane</keyword>
<protein>
    <recommendedName>
        <fullName evidence="7">J domain-containing protein</fullName>
    </recommendedName>
</protein>
<keyword evidence="3" id="KW-1133">Transmembrane helix</keyword>
<dbReference type="SUPFAM" id="SSF46565">
    <property type="entry name" value="Chaperone J-domain"/>
    <property type="match status" value="1"/>
</dbReference>
<evidence type="ECO:0000256" key="1">
    <source>
        <dbReference type="ARBA" id="ARBA00023186"/>
    </source>
</evidence>
<sequence length="329" mass="37036">MKFITTLSILLIAASSLAVTGQAHASISGTSQGSTSRSEAIEYGWQPYEVNETADLINCVLLYDYVLEQYPSDKEIRGVAKARLDHLLDHYEYENRPEIYSADYIDSQKILLRNNFVDTTPEDRDRLLAIADQCSHRFANTLESDPFGKPITDLIKVDIIDNNIKVRSMDDNAPVVIAILAATGIAFIFIVLYYANTQKSADTEAESDSEPAAEPETQEESLDMMYKLRVLSLETRITSLENRLDRANGVIRQANKRIIDLKQELKDRPTITVTVTEPSNGFNFFTPFKTEEQLKKAYKSLSLAYHPDRGGDTEIMKELNDQYKAASAN</sequence>
<evidence type="ECO:0000313" key="6">
    <source>
        <dbReference type="Proteomes" id="UP000555836"/>
    </source>
</evidence>
<evidence type="ECO:0008006" key="7">
    <source>
        <dbReference type="Google" id="ProtNLM"/>
    </source>
</evidence>
<feature type="chain" id="PRO_5030776471" description="J domain-containing protein" evidence="4">
    <location>
        <begin position="26"/>
        <end position="329"/>
    </location>
</feature>
<feature type="transmembrane region" description="Helical" evidence="3">
    <location>
        <begin position="175"/>
        <end position="195"/>
    </location>
</feature>
<name>A0A7Y0SBC0_VIBPH</name>
<keyword evidence="3" id="KW-0812">Transmembrane</keyword>
<dbReference type="RefSeq" id="WP_269665715.1">
    <property type="nucleotide sequence ID" value="NZ_CP138328.1"/>
</dbReference>
<dbReference type="InterPro" id="IPR001623">
    <property type="entry name" value="DnaJ_domain"/>
</dbReference>
<accession>A0A7Y0SBC0</accession>
<dbReference type="Proteomes" id="UP000555836">
    <property type="component" value="Unassembled WGS sequence"/>
</dbReference>
<evidence type="ECO:0000256" key="4">
    <source>
        <dbReference type="SAM" id="SignalP"/>
    </source>
</evidence>
<evidence type="ECO:0000256" key="3">
    <source>
        <dbReference type="SAM" id="Phobius"/>
    </source>
</evidence>
<dbReference type="AlphaFoldDB" id="A0A7Y0SBC0"/>
<keyword evidence="2" id="KW-0175">Coiled coil</keyword>
<comment type="caution">
    <text evidence="5">The sequence shown here is derived from an EMBL/GenBank/DDBJ whole genome shotgun (WGS) entry which is preliminary data.</text>
</comment>
<reference evidence="5 6" key="1">
    <citation type="submission" date="2020-04" db="EMBL/GenBank/DDBJ databases">
        <title>Whole-genome sequencing of Vibrio spp. from China reveals different genetic environments of blaCTX-M-14 among diverse lineages.</title>
        <authorList>
            <person name="Zheng Z."/>
            <person name="Ye L."/>
            <person name="Chen S."/>
        </authorList>
    </citation>
    <scope>NUCLEOTIDE SEQUENCE [LARGE SCALE GENOMIC DNA]</scope>
    <source>
        <strain evidence="5 6">Vb0574</strain>
    </source>
</reference>
<gene>
    <name evidence="5" type="ORF">HKB21_29670</name>
</gene>
<keyword evidence="1" id="KW-0143">Chaperone</keyword>
<feature type="coiled-coil region" evidence="2">
    <location>
        <begin position="230"/>
        <end position="264"/>
    </location>
</feature>
<proteinExistence type="predicted"/>
<organism evidence="5 6">
    <name type="scientific">Vibrio parahaemolyticus</name>
    <dbReference type="NCBI Taxonomy" id="670"/>
    <lineage>
        <taxon>Bacteria</taxon>
        <taxon>Pseudomonadati</taxon>
        <taxon>Pseudomonadota</taxon>
        <taxon>Gammaproteobacteria</taxon>
        <taxon>Vibrionales</taxon>
        <taxon>Vibrionaceae</taxon>
        <taxon>Vibrio</taxon>
    </lineage>
</organism>
<dbReference type="InterPro" id="IPR036869">
    <property type="entry name" value="J_dom_sf"/>
</dbReference>
<evidence type="ECO:0000256" key="2">
    <source>
        <dbReference type="SAM" id="Coils"/>
    </source>
</evidence>
<dbReference type="Gene3D" id="1.10.287.110">
    <property type="entry name" value="DnaJ domain"/>
    <property type="match status" value="1"/>
</dbReference>
<dbReference type="EMBL" id="JABCLD010002250">
    <property type="protein sequence ID" value="NMU29781.1"/>
    <property type="molecule type" value="Genomic_DNA"/>
</dbReference>
<evidence type="ECO:0000313" key="5">
    <source>
        <dbReference type="EMBL" id="NMU29781.1"/>
    </source>
</evidence>
<keyword evidence="4" id="KW-0732">Signal</keyword>
<feature type="signal peptide" evidence="4">
    <location>
        <begin position="1"/>
        <end position="25"/>
    </location>
</feature>
<dbReference type="CDD" id="cd06257">
    <property type="entry name" value="DnaJ"/>
    <property type="match status" value="1"/>
</dbReference>